<organism evidence="1 2">
    <name type="scientific">Aerophobetes bacterium</name>
    <dbReference type="NCBI Taxonomy" id="2030807"/>
    <lineage>
        <taxon>Bacteria</taxon>
        <taxon>Candidatus Aerophobota</taxon>
    </lineage>
</organism>
<comment type="caution">
    <text evidence="1">The sequence shown here is derived from an EMBL/GenBank/DDBJ whole genome shotgun (WGS) entry which is preliminary data.</text>
</comment>
<feature type="non-terminal residue" evidence="1">
    <location>
        <position position="148"/>
    </location>
</feature>
<dbReference type="Pfam" id="PF16264">
    <property type="entry name" value="SatD"/>
    <property type="match status" value="1"/>
</dbReference>
<sequence length="148" mass="16767">MKKNIYTVITGDLISSKEVTDRASLQEKVRTVMSDINKEFNSYLVVPFNFTAGDEFQGLLSEIGVSFDLAQRWMRGLFPWRARLGVGVGELSTPVAETTSSMDGQCFHRAREAIEVAKKEKRYLFYNIGDFVLDTSINMIILLMEAIQ</sequence>
<accession>A0A662DD95</accession>
<evidence type="ECO:0000313" key="1">
    <source>
        <dbReference type="EMBL" id="RLE12477.1"/>
    </source>
</evidence>
<reference evidence="1 2" key="1">
    <citation type="submission" date="2018-06" db="EMBL/GenBank/DDBJ databases">
        <title>Extensive metabolic versatility and redundancy in microbially diverse, dynamic hydrothermal sediments.</title>
        <authorList>
            <person name="Dombrowski N."/>
            <person name="Teske A."/>
            <person name="Baker B.J."/>
        </authorList>
    </citation>
    <scope>NUCLEOTIDE SEQUENCE [LARGE SCALE GENOMIC DNA]</scope>
    <source>
        <strain evidence="1">B19_G9</strain>
    </source>
</reference>
<protein>
    <submittedName>
        <fullName evidence="1">Uncharacterized protein</fullName>
    </submittedName>
</protein>
<name>A0A662DD95_UNCAE</name>
<dbReference type="Proteomes" id="UP000267654">
    <property type="component" value="Unassembled WGS sequence"/>
</dbReference>
<dbReference type="EMBL" id="QMQB01000155">
    <property type="protein sequence ID" value="RLE12477.1"/>
    <property type="molecule type" value="Genomic_DNA"/>
</dbReference>
<gene>
    <name evidence="1" type="ORF">DRI96_04495</name>
</gene>
<proteinExistence type="predicted"/>
<evidence type="ECO:0000313" key="2">
    <source>
        <dbReference type="Proteomes" id="UP000267654"/>
    </source>
</evidence>
<dbReference type="InterPro" id="IPR032580">
    <property type="entry name" value="SatD"/>
</dbReference>
<dbReference type="AlphaFoldDB" id="A0A662DD95"/>